<evidence type="ECO:0000313" key="2">
    <source>
        <dbReference type="EMBL" id="GIY96634.1"/>
    </source>
</evidence>
<gene>
    <name evidence="2" type="ORF">CEXT_386221</name>
</gene>
<evidence type="ECO:0000256" key="1">
    <source>
        <dbReference type="SAM" id="MobiDB-lite"/>
    </source>
</evidence>
<dbReference type="Proteomes" id="UP001054945">
    <property type="component" value="Unassembled WGS sequence"/>
</dbReference>
<feature type="compositionally biased region" description="Basic and acidic residues" evidence="1">
    <location>
        <begin position="86"/>
        <end position="96"/>
    </location>
</feature>
<evidence type="ECO:0000313" key="3">
    <source>
        <dbReference type="Proteomes" id="UP001054945"/>
    </source>
</evidence>
<accession>A0AAV4XS21</accession>
<comment type="caution">
    <text evidence="2">The sequence shown here is derived from an EMBL/GenBank/DDBJ whole genome shotgun (WGS) entry which is preliminary data.</text>
</comment>
<name>A0AAV4XS21_CAEEX</name>
<organism evidence="2 3">
    <name type="scientific">Caerostris extrusa</name>
    <name type="common">Bark spider</name>
    <name type="synonym">Caerostris bankana</name>
    <dbReference type="NCBI Taxonomy" id="172846"/>
    <lineage>
        <taxon>Eukaryota</taxon>
        <taxon>Metazoa</taxon>
        <taxon>Ecdysozoa</taxon>
        <taxon>Arthropoda</taxon>
        <taxon>Chelicerata</taxon>
        <taxon>Arachnida</taxon>
        <taxon>Araneae</taxon>
        <taxon>Araneomorphae</taxon>
        <taxon>Entelegynae</taxon>
        <taxon>Araneoidea</taxon>
        <taxon>Araneidae</taxon>
        <taxon>Caerostris</taxon>
    </lineage>
</organism>
<dbReference type="AlphaFoldDB" id="A0AAV4XS21"/>
<feature type="region of interest" description="Disordered" evidence="1">
    <location>
        <begin position="81"/>
        <end position="122"/>
    </location>
</feature>
<sequence>MAGRCHGNQKQEGRLGWEEKSTRCRLLQKRASIFQGSLTEAREEVVCCCLHGASTVKLQKKHLLYVKKILMSESKETLTLGVKGLPQEREGNESEGRGNSALRTARLPGGSGFCSKRKTPPN</sequence>
<proteinExistence type="predicted"/>
<keyword evidence="3" id="KW-1185">Reference proteome</keyword>
<protein>
    <submittedName>
        <fullName evidence="2">Uncharacterized protein</fullName>
    </submittedName>
</protein>
<reference evidence="2 3" key="1">
    <citation type="submission" date="2021-06" db="EMBL/GenBank/DDBJ databases">
        <title>Caerostris extrusa draft genome.</title>
        <authorList>
            <person name="Kono N."/>
            <person name="Arakawa K."/>
        </authorList>
    </citation>
    <scope>NUCLEOTIDE SEQUENCE [LARGE SCALE GENOMIC DNA]</scope>
</reference>
<dbReference type="EMBL" id="BPLR01018069">
    <property type="protein sequence ID" value="GIY96634.1"/>
    <property type="molecule type" value="Genomic_DNA"/>
</dbReference>